<dbReference type="SMART" id="SM00382">
    <property type="entry name" value="AAA"/>
    <property type="match status" value="1"/>
</dbReference>
<keyword evidence="6 14" id="KW-0347">Helicase</keyword>
<evidence type="ECO:0000256" key="7">
    <source>
        <dbReference type="ARBA" id="ARBA00022840"/>
    </source>
</evidence>
<keyword evidence="13 14" id="KW-0539">Nucleus</keyword>
<protein>
    <recommendedName>
        <fullName evidence="14">ATP-dependent DNA helicase PIF1</fullName>
        <ecNumber evidence="14">5.6.2.3</ecNumber>
    </recommendedName>
    <alternativeName>
        <fullName evidence="14">DNA 5'-3' helicase PIF1</fullName>
    </alternativeName>
    <alternativeName>
        <fullName evidence="14">DNA repair and recombination helicase PIF1</fullName>
    </alternativeName>
</protein>
<dbReference type="CDD" id="cd18809">
    <property type="entry name" value="SF1_C_RecD"/>
    <property type="match status" value="1"/>
</dbReference>
<dbReference type="Pfam" id="PF05970">
    <property type="entry name" value="PIF1"/>
    <property type="match status" value="1"/>
</dbReference>
<dbReference type="Pfam" id="PF21530">
    <property type="entry name" value="Pif1_2B_dom"/>
    <property type="match status" value="1"/>
</dbReference>
<dbReference type="InterPro" id="IPR010285">
    <property type="entry name" value="DNA_helicase_pif1-like_DEAD"/>
</dbReference>
<evidence type="ECO:0000256" key="15">
    <source>
        <dbReference type="SAM" id="MobiDB-lite"/>
    </source>
</evidence>
<dbReference type="PANTHER" id="PTHR47642">
    <property type="entry name" value="ATP-DEPENDENT DNA HELICASE"/>
    <property type="match status" value="1"/>
</dbReference>
<dbReference type="GO" id="GO:0005524">
    <property type="term" value="F:ATP binding"/>
    <property type="evidence" value="ECO:0007669"/>
    <property type="project" value="UniProtKB-UniRule"/>
</dbReference>
<keyword evidence="3 14" id="KW-0547">Nucleotide-binding</keyword>
<keyword evidence="7 14" id="KW-0067">ATP-binding</keyword>
<keyword evidence="4 14" id="KW-0227">DNA damage</keyword>
<evidence type="ECO:0000256" key="8">
    <source>
        <dbReference type="ARBA" id="ARBA00023125"/>
    </source>
</evidence>
<proteinExistence type="inferred from homology"/>
<dbReference type="GO" id="GO:0003697">
    <property type="term" value="F:single-stranded DNA binding"/>
    <property type="evidence" value="ECO:0007669"/>
    <property type="project" value="UniProtKB-ARBA"/>
</dbReference>
<dbReference type="InterPro" id="IPR027417">
    <property type="entry name" value="P-loop_NTPase"/>
</dbReference>
<accession>A0A061AQH7</accession>
<dbReference type="InterPro" id="IPR048293">
    <property type="entry name" value="PIF1_RRM3_pfh1"/>
</dbReference>
<dbReference type="Gene3D" id="3.40.50.300">
    <property type="entry name" value="P-loop containing nucleotide triphosphate hydrolases"/>
    <property type="match status" value="2"/>
</dbReference>
<keyword evidence="11 14" id="KW-0234">DNA repair</keyword>
<feature type="region of interest" description="Disordered" evidence="15">
    <location>
        <begin position="1"/>
        <end position="179"/>
    </location>
</feature>
<gene>
    <name evidence="14" type="primary">PIF1</name>
    <name evidence="17" type="ORF">RHTO0S_04e10264g</name>
</gene>
<comment type="subunit">
    <text evidence="14">Monomer.</text>
</comment>
<feature type="binding site" evidence="14">
    <location>
        <begin position="223"/>
        <end position="230"/>
    </location>
    <ligand>
        <name>ATP</name>
        <dbReference type="ChEBI" id="CHEBI:30616"/>
    </ligand>
</feature>
<dbReference type="GO" id="GO:0000723">
    <property type="term" value="P:telomere maintenance"/>
    <property type="evidence" value="ECO:0007669"/>
    <property type="project" value="InterPro"/>
</dbReference>
<dbReference type="GO" id="GO:0043139">
    <property type="term" value="F:5'-3' DNA helicase activity"/>
    <property type="evidence" value="ECO:0007669"/>
    <property type="project" value="UniProtKB-UniRule"/>
</dbReference>
<keyword evidence="5 14" id="KW-0378">Hydrolase</keyword>
<feature type="compositionally biased region" description="Polar residues" evidence="15">
    <location>
        <begin position="7"/>
        <end position="21"/>
    </location>
</feature>
<name>A0A061AQH7_RHOTO</name>
<dbReference type="InterPro" id="IPR049163">
    <property type="entry name" value="Pif1-like_2B_dom"/>
</dbReference>
<sequence>MSKPRMLSSQPKRSWGDSPNSDNDEPENTRPDFVLGSDEWPPTPPKKRTAVVTAAKGKQPSAMGGLGGQSGARAMGGQAQGRPLASVQKPAFVKESPGGSKVPLAPLFRRAPSASTSSSSSRPGPSTYAYNNPTTGSVLPKKRTLPWEELEASTSRSTTSSSSSSRNFHELAGPSGVRNAAGGAGRLLMSESMDIKQKVVLSPEQQTVHKLVVEDGKNVFFTGSAGTGKSVLLREIISSLKRKYKSNADAVAVTASTGMAACNIGGQTIHSFASIGIGTGSVEQLVANIKKNRNANAKWQRVKVLVVDEVSMVDGILFDKLAKIAESLKKNPRSKTASSKPFGGIQLVVTGDFFQLPPVTKGSSPTFAFEAQAWKECIHHTVNLTQVFRQKDTEFIDMLNEMRFGKLSQSSIDKFYALKRELKYSEIEPTELFPMRHDVDRANQNRLRSLAGESRLFRAEDSEPDPSKQGQWFKNIMAPDVLELKIGAQVMLIKNLDQNLVNGTVGHVVGFGVPELADDEDEDGGEGKEGWTLNSCDEPVRIKGEMSVTEARKRQKIAEGVASGRIEQGPVVAWQTPNGIEKKVMVREEFKHEDNNGQKLSWRKQYPIILAWAMSIHKSQGQTIQRVKVDLGKVFEKGQSYVALSRATSLEGLQVLRFDPKKVLAHEKVIQWSRSLEVLS</sequence>
<dbReference type="InterPro" id="IPR003593">
    <property type="entry name" value="AAA+_ATPase"/>
</dbReference>
<feature type="compositionally biased region" description="Low complexity" evidence="15">
    <location>
        <begin position="71"/>
        <end position="82"/>
    </location>
</feature>
<comment type="function">
    <text evidence="14">DNA-dependent ATPase and 5'-3' DNA helicase required for the maintenance of both mitochondrial and nuclear genome stability.</text>
</comment>
<dbReference type="AlphaFoldDB" id="A0A061AQH7"/>
<feature type="compositionally biased region" description="Low complexity" evidence="15">
    <location>
        <begin position="109"/>
        <end position="127"/>
    </location>
</feature>
<evidence type="ECO:0000256" key="4">
    <source>
        <dbReference type="ARBA" id="ARBA00022763"/>
    </source>
</evidence>
<evidence type="ECO:0000256" key="13">
    <source>
        <dbReference type="ARBA" id="ARBA00023242"/>
    </source>
</evidence>
<feature type="compositionally biased region" description="Low complexity" evidence="15">
    <location>
        <begin position="153"/>
        <end position="166"/>
    </location>
</feature>
<dbReference type="GO" id="GO:0005730">
    <property type="term" value="C:nucleolus"/>
    <property type="evidence" value="ECO:0007669"/>
    <property type="project" value="UniProtKB-SubCell"/>
</dbReference>
<dbReference type="FunFam" id="3.40.50.300:FF:001226">
    <property type="entry name" value="ATP-dependent DNA helicase PIF1"/>
    <property type="match status" value="1"/>
</dbReference>
<comment type="catalytic activity">
    <reaction evidence="14">
        <text>ATP + H2O = ADP + phosphate + H(+)</text>
        <dbReference type="Rhea" id="RHEA:13065"/>
        <dbReference type="ChEBI" id="CHEBI:15377"/>
        <dbReference type="ChEBI" id="CHEBI:15378"/>
        <dbReference type="ChEBI" id="CHEBI:30616"/>
        <dbReference type="ChEBI" id="CHEBI:43474"/>
        <dbReference type="ChEBI" id="CHEBI:456216"/>
        <dbReference type="EC" id="5.6.2.3"/>
    </reaction>
</comment>
<evidence type="ECO:0000313" key="17">
    <source>
        <dbReference type="EMBL" id="CDR39826.1"/>
    </source>
</evidence>
<feature type="compositionally biased region" description="Polar residues" evidence="15">
    <location>
        <begin position="128"/>
        <end position="137"/>
    </location>
</feature>
<dbReference type="GO" id="GO:0016887">
    <property type="term" value="F:ATP hydrolysis activity"/>
    <property type="evidence" value="ECO:0007669"/>
    <property type="project" value="RHEA"/>
</dbReference>
<keyword evidence="12 14" id="KW-0413">Isomerase</keyword>
<reference evidence="17" key="1">
    <citation type="journal article" date="2014" name="Genome Announc.">
        <title>Draft genome sequence of Rhodosporidium toruloides CECT1137, an oleaginous yeast of biotechnological interest.</title>
        <authorList>
            <person name="Morin N."/>
            <person name="Calcas X."/>
            <person name="Devillers H."/>
            <person name="Durrens P."/>
            <person name="Sherman D.J."/>
            <person name="Nicaud J.-M."/>
            <person name="Neuveglise C."/>
        </authorList>
    </citation>
    <scope>NUCLEOTIDE SEQUENCE</scope>
    <source>
        <strain evidence="17">CECT1137</strain>
    </source>
</reference>
<organism evidence="17">
    <name type="scientific">Rhodotorula toruloides</name>
    <name type="common">Yeast</name>
    <name type="synonym">Rhodosporidium toruloides</name>
    <dbReference type="NCBI Taxonomy" id="5286"/>
    <lineage>
        <taxon>Eukaryota</taxon>
        <taxon>Fungi</taxon>
        <taxon>Dikarya</taxon>
        <taxon>Basidiomycota</taxon>
        <taxon>Pucciniomycotina</taxon>
        <taxon>Microbotryomycetes</taxon>
        <taxon>Sporidiobolales</taxon>
        <taxon>Sporidiobolaceae</taxon>
        <taxon>Rhodotorula</taxon>
    </lineage>
</organism>
<dbReference type="GO" id="GO:0006281">
    <property type="term" value="P:DNA repair"/>
    <property type="evidence" value="ECO:0007669"/>
    <property type="project" value="UniProtKB-UniRule"/>
</dbReference>
<evidence type="ECO:0000256" key="9">
    <source>
        <dbReference type="ARBA" id="ARBA00023128"/>
    </source>
</evidence>
<evidence type="ECO:0000256" key="12">
    <source>
        <dbReference type="ARBA" id="ARBA00023235"/>
    </source>
</evidence>
<keyword evidence="8 14" id="KW-0238">DNA-binding</keyword>
<dbReference type="PANTHER" id="PTHR47642:SF5">
    <property type="entry name" value="ATP-DEPENDENT DNA HELICASE"/>
    <property type="match status" value="1"/>
</dbReference>
<evidence type="ECO:0000256" key="5">
    <source>
        <dbReference type="ARBA" id="ARBA00022801"/>
    </source>
</evidence>
<evidence type="ECO:0000259" key="16">
    <source>
        <dbReference type="SMART" id="SM00382"/>
    </source>
</evidence>
<dbReference type="EC" id="5.6.2.3" evidence="14"/>
<keyword evidence="9 14" id="KW-0496">Mitochondrion</keyword>
<comment type="similarity">
    <text evidence="14">Belongs to the helicase family. PIF1 subfamily.</text>
</comment>
<dbReference type="EMBL" id="LK052939">
    <property type="protein sequence ID" value="CDR39826.1"/>
    <property type="molecule type" value="Genomic_DNA"/>
</dbReference>
<dbReference type="GO" id="GO:0006310">
    <property type="term" value="P:DNA recombination"/>
    <property type="evidence" value="ECO:0007669"/>
    <property type="project" value="UniProtKB-UniRule"/>
</dbReference>
<comment type="cofactor">
    <cofactor evidence="1 14">
        <name>Mg(2+)</name>
        <dbReference type="ChEBI" id="CHEBI:18420"/>
    </cofactor>
</comment>
<evidence type="ECO:0000256" key="1">
    <source>
        <dbReference type="ARBA" id="ARBA00001946"/>
    </source>
</evidence>
<comment type="subcellular location">
    <subcellularLocation>
        <location evidence="2">Nucleus</location>
        <location evidence="2">Nucleolus</location>
    </subcellularLocation>
    <subcellularLocation>
        <location evidence="14">Nucleus</location>
    </subcellularLocation>
    <subcellularLocation>
        <location evidence="14">Mitochondrion</location>
    </subcellularLocation>
</comment>
<evidence type="ECO:0000256" key="11">
    <source>
        <dbReference type="ARBA" id="ARBA00023204"/>
    </source>
</evidence>
<dbReference type="CDD" id="cd18037">
    <property type="entry name" value="DEXSc_Pif1_like"/>
    <property type="match status" value="1"/>
</dbReference>
<evidence type="ECO:0000256" key="14">
    <source>
        <dbReference type="HAMAP-Rule" id="MF_03176"/>
    </source>
</evidence>
<dbReference type="HAMAP" id="MF_03176">
    <property type="entry name" value="PIF1"/>
    <property type="match status" value="1"/>
</dbReference>
<dbReference type="SUPFAM" id="SSF52540">
    <property type="entry name" value="P-loop containing nucleoside triphosphate hydrolases"/>
    <property type="match status" value="2"/>
</dbReference>
<keyword evidence="10 14" id="KW-0233">DNA recombination</keyword>
<evidence type="ECO:0000256" key="3">
    <source>
        <dbReference type="ARBA" id="ARBA00022741"/>
    </source>
</evidence>
<dbReference type="GO" id="GO:0005739">
    <property type="term" value="C:mitochondrion"/>
    <property type="evidence" value="ECO:0007669"/>
    <property type="project" value="UniProtKB-SubCell"/>
</dbReference>
<evidence type="ECO:0000256" key="2">
    <source>
        <dbReference type="ARBA" id="ARBA00004604"/>
    </source>
</evidence>
<feature type="domain" description="AAA+ ATPase" evidence="16">
    <location>
        <begin position="215"/>
        <end position="515"/>
    </location>
</feature>
<dbReference type="OrthoDB" id="2530096at2759"/>
<feature type="DNA-binding region" evidence="14">
    <location>
        <begin position="639"/>
        <end position="658"/>
    </location>
</feature>
<evidence type="ECO:0000256" key="6">
    <source>
        <dbReference type="ARBA" id="ARBA00022806"/>
    </source>
</evidence>
<evidence type="ECO:0000256" key="10">
    <source>
        <dbReference type="ARBA" id="ARBA00023172"/>
    </source>
</evidence>
<dbReference type="InterPro" id="IPR051055">
    <property type="entry name" value="PIF1_helicase"/>
</dbReference>